<feature type="region of interest" description="Disordered" evidence="1">
    <location>
        <begin position="29"/>
        <end position="104"/>
    </location>
</feature>
<proteinExistence type="predicted"/>
<dbReference type="AlphaFoldDB" id="A0A9K3L1D0"/>
<accession>A0A9K3L1D0</accession>
<dbReference type="Proteomes" id="UP000693970">
    <property type="component" value="Unassembled WGS sequence"/>
</dbReference>
<keyword evidence="4" id="KW-1185">Reference proteome</keyword>
<feature type="compositionally biased region" description="Basic and acidic residues" evidence="1">
    <location>
        <begin position="69"/>
        <end position="99"/>
    </location>
</feature>
<sequence length="305" mass="33729">MVKVKSQIEVLESSMDCFYPLNSCVSALEPSLDGRPPRGKKSKTIGSTPAKKNIKKKIKDGRTTSVPQKPKERPRSKSTEKHMTNEATTDKKVEGEAPKKRLGAAYMRSTDSVITRETGILLSDGGLDKSVNQSEDTYTTDSISGSSSSEDISYSDSNESPGPLKERLTTSLRTNLVDTRSISTEDVEKNPHNSAFSWFSMSNMGTKTGAPLSPTDSVGAVKKSIRSKFDYIRKTQRFSNPFPDPPSDRSMRTTHSIIANEAGSLLKMGYRYNISKKAELQARKNELVKQILKQRHTVSRPGFDP</sequence>
<dbReference type="EMBL" id="JAGRRH010000016">
    <property type="protein sequence ID" value="KAG7353379.1"/>
    <property type="molecule type" value="Genomic_DNA"/>
</dbReference>
<protein>
    <submittedName>
        <fullName evidence="2">Uncharacterized protein</fullName>
    </submittedName>
</protein>
<evidence type="ECO:0000256" key="1">
    <source>
        <dbReference type="SAM" id="MobiDB-lite"/>
    </source>
</evidence>
<dbReference type="OrthoDB" id="49513at2759"/>
<comment type="caution">
    <text evidence="2">The sequence shown here is derived from an EMBL/GenBank/DDBJ whole genome shotgun (WGS) entry which is preliminary data.</text>
</comment>
<reference evidence="2" key="1">
    <citation type="journal article" date="2021" name="Sci. Rep.">
        <title>Diploid genomic architecture of Nitzschia inconspicua, an elite biomass production diatom.</title>
        <authorList>
            <person name="Oliver A."/>
            <person name="Podell S."/>
            <person name="Pinowska A."/>
            <person name="Traller J.C."/>
            <person name="Smith S.R."/>
            <person name="McClure R."/>
            <person name="Beliaev A."/>
            <person name="Bohutskyi P."/>
            <person name="Hill E.A."/>
            <person name="Rabines A."/>
            <person name="Zheng H."/>
            <person name="Allen L.Z."/>
            <person name="Kuo A."/>
            <person name="Grigoriev I.V."/>
            <person name="Allen A.E."/>
            <person name="Hazlebeck D."/>
            <person name="Allen E.E."/>
        </authorList>
    </citation>
    <scope>NUCLEOTIDE SEQUENCE</scope>
    <source>
        <strain evidence="2">Hildebrandi</strain>
    </source>
</reference>
<organism evidence="2 4">
    <name type="scientific">Nitzschia inconspicua</name>
    <dbReference type="NCBI Taxonomy" id="303405"/>
    <lineage>
        <taxon>Eukaryota</taxon>
        <taxon>Sar</taxon>
        <taxon>Stramenopiles</taxon>
        <taxon>Ochrophyta</taxon>
        <taxon>Bacillariophyta</taxon>
        <taxon>Bacillariophyceae</taxon>
        <taxon>Bacillariophycidae</taxon>
        <taxon>Bacillariales</taxon>
        <taxon>Bacillariaceae</taxon>
        <taxon>Nitzschia</taxon>
    </lineage>
</organism>
<feature type="compositionally biased region" description="Low complexity" evidence="1">
    <location>
        <begin position="136"/>
        <end position="160"/>
    </location>
</feature>
<gene>
    <name evidence="2" type="ORF">IV203_002734</name>
    <name evidence="3" type="ORF">IV203_034650</name>
</gene>
<evidence type="ECO:0000313" key="2">
    <source>
        <dbReference type="EMBL" id="KAG7353379.1"/>
    </source>
</evidence>
<name>A0A9K3L1D0_9STRA</name>
<evidence type="ECO:0000313" key="3">
    <source>
        <dbReference type="EMBL" id="KAG7359552.1"/>
    </source>
</evidence>
<feature type="region of interest" description="Disordered" evidence="1">
    <location>
        <begin position="123"/>
        <end position="171"/>
    </location>
</feature>
<reference evidence="2" key="2">
    <citation type="submission" date="2021-04" db="EMBL/GenBank/DDBJ databases">
        <authorList>
            <person name="Podell S."/>
        </authorList>
    </citation>
    <scope>NUCLEOTIDE SEQUENCE</scope>
    <source>
        <strain evidence="2">Hildebrandi</strain>
    </source>
</reference>
<evidence type="ECO:0000313" key="4">
    <source>
        <dbReference type="Proteomes" id="UP000693970"/>
    </source>
</evidence>
<dbReference type="EMBL" id="JAGRRH010000013">
    <property type="protein sequence ID" value="KAG7359552.1"/>
    <property type="molecule type" value="Genomic_DNA"/>
</dbReference>